<sequence length="735" mass="82601">MPSVADDPFINSQVVNHPIAELEDTAVAIDATYYLQLQLDAPPHEPLLSALAGLTGIEKRLEEDLDQWEMHKVIPFFIFDGQPLVGQDEVTNLKSREANKKTDFAWDLYFNSQANEAVAAFGQNTDAYRPQNLYPLLQSLLRKRNLHFLVPPFNASAQIAYFDMIDSAQCGAIMGPLELMMYPINDCIIRSIDWANGHVAAVSKKHIVKALNVNDSLFVDAFLMTGTSFLTPFPALSDPSLTKIQPFSISDAVNMLRAAEKSMTLACTTYNDVLKTQDPNWLDKYRKARMAVDHFIYITEDGKAQVHDENGLTKDNYEYLGLQLPAELLHYLNTGMIGPRVLSWITWSQVHVLPTLDGFAPDEYKDLVANKSSRIKEAALSLIIPRLNRGIAHKDITMKVWYDRNFTSTIWDRHEAKTDFTPQFASWVTPEADSIAANFPQFNHGSIISEVVALQNPKFAALTLADGKEKKKAKPIEPAGLIQSVCLWRFLHIREYVNSQHELTNWGKALAAALSALEPTVKKYPEVPHLFEQVLVAMELLRLDILNAKNQHEELRGLPMNGSPDDQASLLLISRCATLLKLRHQSNGYTGPLSKGLLVFRSLVSEVRSADRDLVEAILASIFLHAQAVRKRTDYWQLSHELPFLTDPDVAFGIAAKTYFDELGPNESDEFKAKKIKDFPGVYVPYATAFQEDLDIACKFFDALYAGLKTLGEKDIPKTDRATWDKAANYLAARR</sequence>
<dbReference type="CDD" id="cd09858">
    <property type="entry name" value="PIN_MKT1"/>
    <property type="match status" value="1"/>
</dbReference>
<dbReference type="EMBL" id="JAULSV010000002">
    <property type="protein sequence ID" value="KAK0651874.1"/>
    <property type="molecule type" value="Genomic_DNA"/>
</dbReference>
<dbReference type="Proteomes" id="UP001174936">
    <property type="component" value="Unassembled WGS sequence"/>
</dbReference>
<dbReference type="InterPro" id="IPR006084">
    <property type="entry name" value="XPG/Rad2"/>
</dbReference>
<dbReference type="Gene3D" id="3.40.50.1010">
    <property type="entry name" value="5'-nuclease"/>
    <property type="match status" value="1"/>
</dbReference>
<name>A0AA40CWL3_9PEZI</name>
<dbReference type="InterPro" id="IPR022039">
    <property type="entry name" value="MKT1_C"/>
</dbReference>
<evidence type="ECO:0000313" key="6">
    <source>
        <dbReference type="Proteomes" id="UP001174936"/>
    </source>
</evidence>
<gene>
    <name evidence="5" type="ORF">B0T16DRAFT_404882</name>
</gene>
<dbReference type="InterPro" id="IPR022040">
    <property type="entry name" value="MKT1_N"/>
</dbReference>
<dbReference type="GO" id="GO:0006417">
    <property type="term" value="P:regulation of translation"/>
    <property type="evidence" value="ECO:0007669"/>
    <property type="project" value="UniProtKB-KW"/>
</dbReference>
<evidence type="ECO:0000256" key="1">
    <source>
        <dbReference type="ARBA" id="ARBA00022845"/>
    </source>
</evidence>
<protein>
    <submittedName>
        <fullName evidence="5">Temperature dependent protein affecting M2 dsRNA replication-domain-containing protein</fullName>
    </submittedName>
</protein>
<keyword evidence="1" id="KW-0810">Translation regulation</keyword>
<feature type="domain" description="Post-transcriptional regulator MKT1 N-terminal" evidence="4">
    <location>
        <begin position="314"/>
        <end position="402"/>
    </location>
</feature>
<dbReference type="SUPFAM" id="SSF88723">
    <property type="entry name" value="PIN domain-like"/>
    <property type="match status" value="1"/>
</dbReference>
<evidence type="ECO:0000259" key="3">
    <source>
        <dbReference type="Pfam" id="PF12246"/>
    </source>
</evidence>
<dbReference type="GO" id="GO:0003730">
    <property type="term" value="F:mRNA 3'-UTR binding"/>
    <property type="evidence" value="ECO:0007669"/>
    <property type="project" value="TreeGrafter"/>
</dbReference>
<feature type="domain" description="Post-transcriptional regulator MKT1 C-terminal" evidence="3">
    <location>
        <begin position="489"/>
        <end position="732"/>
    </location>
</feature>
<reference evidence="5" key="1">
    <citation type="submission" date="2023-06" db="EMBL/GenBank/DDBJ databases">
        <title>Genome-scale phylogeny and comparative genomics of the fungal order Sordariales.</title>
        <authorList>
            <consortium name="Lawrence Berkeley National Laboratory"/>
            <person name="Hensen N."/>
            <person name="Bonometti L."/>
            <person name="Westerberg I."/>
            <person name="Brannstrom I.O."/>
            <person name="Guillou S."/>
            <person name="Cros-Aarteil S."/>
            <person name="Calhoun S."/>
            <person name="Haridas S."/>
            <person name="Kuo A."/>
            <person name="Mondo S."/>
            <person name="Pangilinan J."/>
            <person name="Riley R."/>
            <person name="Labutti K."/>
            <person name="Andreopoulos B."/>
            <person name="Lipzen A."/>
            <person name="Chen C."/>
            <person name="Yanf M."/>
            <person name="Daum C."/>
            <person name="Ng V."/>
            <person name="Clum A."/>
            <person name="Steindorff A."/>
            <person name="Ohm R."/>
            <person name="Martin F."/>
            <person name="Silar P."/>
            <person name="Natvig D."/>
            <person name="Lalanne C."/>
            <person name="Gautier V."/>
            <person name="Ament-Velasquez S.L."/>
            <person name="Kruys A."/>
            <person name="Hutchinson M.I."/>
            <person name="Powell A.J."/>
            <person name="Barry K."/>
            <person name="Miller A.N."/>
            <person name="Grigoriev I.V."/>
            <person name="Debuchy R."/>
            <person name="Gladieux P."/>
            <person name="Thoren M.H."/>
            <person name="Johannesson H."/>
        </authorList>
    </citation>
    <scope>NUCLEOTIDE SEQUENCE</scope>
    <source>
        <strain evidence="5">SMH2532-1</strain>
    </source>
</reference>
<dbReference type="PANTHER" id="PTHR11081:SF32">
    <property type="entry name" value="POST-TRANSCRIPTIONAL REGULATOR MKT1"/>
    <property type="match status" value="1"/>
</dbReference>
<evidence type="ECO:0000256" key="2">
    <source>
        <dbReference type="ARBA" id="ARBA00024023"/>
    </source>
</evidence>
<dbReference type="Pfam" id="PF12247">
    <property type="entry name" value="MKT1_N"/>
    <property type="match status" value="1"/>
</dbReference>
<comment type="similarity">
    <text evidence="2">Belongs to the XPG/RAD2 endonuclease family.</text>
</comment>
<accession>A0AA40CWL3</accession>
<dbReference type="InterPro" id="IPR037314">
    <property type="entry name" value="MKT1_H3TH"/>
</dbReference>
<organism evidence="5 6">
    <name type="scientific">Cercophora newfieldiana</name>
    <dbReference type="NCBI Taxonomy" id="92897"/>
    <lineage>
        <taxon>Eukaryota</taxon>
        <taxon>Fungi</taxon>
        <taxon>Dikarya</taxon>
        <taxon>Ascomycota</taxon>
        <taxon>Pezizomycotina</taxon>
        <taxon>Sordariomycetes</taxon>
        <taxon>Sordariomycetidae</taxon>
        <taxon>Sordariales</taxon>
        <taxon>Lasiosphaeriaceae</taxon>
        <taxon>Cercophora</taxon>
    </lineage>
</organism>
<evidence type="ECO:0000313" key="5">
    <source>
        <dbReference type="EMBL" id="KAK0651874.1"/>
    </source>
</evidence>
<proteinExistence type="inferred from homology"/>
<dbReference type="Pfam" id="PF12246">
    <property type="entry name" value="MKT1_C"/>
    <property type="match status" value="1"/>
</dbReference>
<comment type="caution">
    <text evidence="5">The sequence shown here is derived from an EMBL/GenBank/DDBJ whole genome shotgun (WGS) entry which is preliminary data.</text>
</comment>
<dbReference type="PANTHER" id="PTHR11081">
    <property type="entry name" value="FLAP ENDONUCLEASE FAMILY MEMBER"/>
    <property type="match status" value="1"/>
</dbReference>
<keyword evidence="6" id="KW-1185">Reference proteome</keyword>
<dbReference type="AlphaFoldDB" id="A0AA40CWL3"/>
<evidence type="ECO:0000259" key="4">
    <source>
        <dbReference type="Pfam" id="PF12247"/>
    </source>
</evidence>
<dbReference type="InterPro" id="IPR029060">
    <property type="entry name" value="PIN-like_dom_sf"/>
</dbReference>
<dbReference type="CDD" id="cd09902">
    <property type="entry name" value="H3TH_MKT1"/>
    <property type="match status" value="1"/>
</dbReference>